<accession>A0A7S1TLU7</accession>
<feature type="compositionally biased region" description="Polar residues" evidence="1">
    <location>
        <begin position="859"/>
        <end position="870"/>
    </location>
</feature>
<feature type="compositionally biased region" description="Polar residues" evidence="1">
    <location>
        <begin position="374"/>
        <end position="385"/>
    </location>
</feature>
<dbReference type="EMBL" id="HBGI01003398">
    <property type="protein sequence ID" value="CAD9240471.1"/>
    <property type="molecule type" value="Transcribed_RNA"/>
</dbReference>
<keyword evidence="2" id="KW-0472">Membrane</keyword>
<feature type="compositionally biased region" description="Basic and acidic residues" evidence="1">
    <location>
        <begin position="341"/>
        <end position="369"/>
    </location>
</feature>
<dbReference type="AlphaFoldDB" id="A0A7S1TLU7"/>
<feature type="chain" id="PRO_5030639164" evidence="3">
    <location>
        <begin position="23"/>
        <end position="870"/>
    </location>
</feature>
<feature type="compositionally biased region" description="Acidic residues" evidence="1">
    <location>
        <begin position="840"/>
        <end position="858"/>
    </location>
</feature>
<organism evidence="4">
    <name type="scientific">Erythrolobus australicus</name>
    <dbReference type="NCBI Taxonomy" id="1077150"/>
    <lineage>
        <taxon>Eukaryota</taxon>
        <taxon>Rhodophyta</taxon>
        <taxon>Bangiophyceae</taxon>
        <taxon>Porphyridiales</taxon>
        <taxon>Porphyridiaceae</taxon>
        <taxon>Erythrolobus</taxon>
    </lineage>
</organism>
<proteinExistence type="predicted"/>
<feature type="transmembrane region" description="Helical" evidence="2">
    <location>
        <begin position="679"/>
        <end position="699"/>
    </location>
</feature>
<reference evidence="4" key="1">
    <citation type="submission" date="2021-01" db="EMBL/GenBank/DDBJ databases">
        <authorList>
            <person name="Corre E."/>
            <person name="Pelletier E."/>
            <person name="Niang G."/>
            <person name="Scheremetjew M."/>
            <person name="Finn R."/>
            <person name="Kale V."/>
            <person name="Holt S."/>
            <person name="Cochrane G."/>
            <person name="Meng A."/>
            <person name="Brown T."/>
            <person name="Cohen L."/>
        </authorList>
    </citation>
    <scope>NUCLEOTIDE SEQUENCE</scope>
    <source>
        <strain evidence="4">CCMP3124</strain>
    </source>
</reference>
<feature type="signal peptide" evidence="3">
    <location>
        <begin position="1"/>
        <end position="22"/>
    </location>
</feature>
<feature type="region of interest" description="Disordered" evidence="1">
    <location>
        <begin position="240"/>
        <end position="264"/>
    </location>
</feature>
<evidence type="ECO:0000313" key="4">
    <source>
        <dbReference type="EMBL" id="CAD9240471.1"/>
    </source>
</evidence>
<feature type="region of interest" description="Disordered" evidence="1">
    <location>
        <begin position="341"/>
        <end position="396"/>
    </location>
</feature>
<protein>
    <submittedName>
        <fullName evidence="4">Uncharacterized protein</fullName>
    </submittedName>
</protein>
<sequence length="870" mass="95323">MVRGVSALGLVLTAVGLHLAACELEAQPQLTHSPEAEILVLMHETFFTPNSAPGVFLELAPDENAAAGVSVTKLMAEHLAWRGVRLTPSDASVQSGASEQLQEAPIKIALCKSRELEFVTANKLHLDSVQSCDTTQHVMQRLGFARADVVVVERDAPHAAAALAAVDLDRTSVQLVVLRHQQSEADARECRHVLDQAQFCVAGRFSGAVFFVPQGSHHCAQPFGRLTAAEVVRKALSRPDAVANTPSAEGSLEAGARDTRSALPIRSQQAQAYEARRDAFRSVVPDAQKDFDDKTKRIESIEMSQSRESRGSDRELVYTEPAESREQLQASVADIFFNEQHRAQHDESSRAGKSTVEARDGAVQRRDGARQGALSDSRSRTSSGENAAHWSGEGDIDDGKVAALTRALDQHDAIIARLDEAAGALRNGDDDVQTRRPPSSVHVAQQLRRSANEVRRLVSDLSTARAGDRRRMKIMRTVLDNADARLRETYDVIEQLARAGSEFSAASQHEPWIRDAQSSDPHDTESEQSAKFDARMRELSSELMEARNSLNINGWVRASAENMLGPEQLEKFESEVGELEHDLTRAVSQMVGSREALSAKEAGAQVLHVFITAVLFVVVARAALLARRRMESRRILRVLISMDVATIVIAFSAQVLCGISVELAAAADKESSVRFAMAVLYHAMWTAAVGLKLLAFWRLRPSAKLSKRQALCRWLAVVAALVLSSDLYRTYLLWAREEFSAFEHLRLGLAYGVSLVIVSKNVAQNEERKVQFEHSTNVTEAADLPDLFAVKSASITATDGSSEDEEFFDLESQTYYPGAEMDPDDNESNTSESDIAGKEDADELVNSSEDESCTESDLSESANRSQLRSL</sequence>
<name>A0A7S1TLU7_9RHOD</name>
<evidence type="ECO:0000256" key="2">
    <source>
        <dbReference type="SAM" id="Phobius"/>
    </source>
</evidence>
<keyword evidence="2" id="KW-1133">Transmembrane helix</keyword>
<feature type="region of interest" description="Disordered" evidence="1">
    <location>
        <begin position="284"/>
        <end position="324"/>
    </location>
</feature>
<feature type="transmembrane region" description="Helical" evidence="2">
    <location>
        <begin position="606"/>
        <end position="626"/>
    </location>
</feature>
<feature type="region of interest" description="Disordered" evidence="1">
    <location>
        <begin position="814"/>
        <end position="870"/>
    </location>
</feature>
<keyword evidence="2" id="KW-0812">Transmembrane</keyword>
<gene>
    <name evidence="4" type="ORF">EAUS1353_LOCUS2210</name>
</gene>
<evidence type="ECO:0000256" key="3">
    <source>
        <dbReference type="SAM" id="SignalP"/>
    </source>
</evidence>
<evidence type="ECO:0000256" key="1">
    <source>
        <dbReference type="SAM" id="MobiDB-lite"/>
    </source>
</evidence>
<feature type="compositionally biased region" description="Basic and acidic residues" evidence="1">
    <location>
        <begin position="287"/>
        <end position="324"/>
    </location>
</feature>
<feature type="transmembrane region" description="Helical" evidence="2">
    <location>
        <begin position="638"/>
        <end position="667"/>
    </location>
</feature>
<keyword evidence="3" id="KW-0732">Signal</keyword>
<feature type="transmembrane region" description="Helical" evidence="2">
    <location>
        <begin position="711"/>
        <end position="732"/>
    </location>
</feature>